<dbReference type="Proteomes" id="UP000322873">
    <property type="component" value="Unassembled WGS sequence"/>
</dbReference>
<gene>
    <name evidence="1" type="ORF">EYC84_006815</name>
</gene>
<proteinExistence type="predicted"/>
<sequence length="125" mass="15040">MVQWLGIRFAGSSFTRTTQLKKSMAKNVYKDCVDFEVRGIHFPWFAYWRFLYPLIPHDPRFPHSPIRYSRISLLQLPHVPRYNTYSRSHLYFLMVLPHRLLLLPSRTKTSLSPMDVSVRRFKLNR</sequence>
<keyword evidence="2" id="KW-1185">Reference proteome</keyword>
<reference evidence="1 2" key="1">
    <citation type="submission" date="2019-06" db="EMBL/GenBank/DDBJ databases">
        <title>Genome Sequence of the Brown Rot Fungal Pathogen Monilinia fructicola.</title>
        <authorList>
            <person name="De Miccolis Angelini R.M."/>
            <person name="Landi L."/>
            <person name="Abate D."/>
            <person name="Pollastro S."/>
            <person name="Romanazzi G."/>
            <person name="Faretra F."/>
        </authorList>
    </citation>
    <scope>NUCLEOTIDE SEQUENCE [LARGE SCALE GENOMIC DNA]</scope>
    <source>
        <strain evidence="1 2">Mfrc123</strain>
    </source>
</reference>
<organism evidence="1 2">
    <name type="scientific">Monilinia fructicola</name>
    <name type="common">Brown rot fungus</name>
    <name type="synonym">Ciboria fructicola</name>
    <dbReference type="NCBI Taxonomy" id="38448"/>
    <lineage>
        <taxon>Eukaryota</taxon>
        <taxon>Fungi</taxon>
        <taxon>Dikarya</taxon>
        <taxon>Ascomycota</taxon>
        <taxon>Pezizomycotina</taxon>
        <taxon>Leotiomycetes</taxon>
        <taxon>Helotiales</taxon>
        <taxon>Sclerotiniaceae</taxon>
        <taxon>Monilinia</taxon>
    </lineage>
</organism>
<comment type="caution">
    <text evidence="1">The sequence shown here is derived from an EMBL/GenBank/DDBJ whole genome shotgun (WGS) entry which is preliminary data.</text>
</comment>
<evidence type="ECO:0000313" key="1">
    <source>
        <dbReference type="EMBL" id="KAA8576751.1"/>
    </source>
</evidence>
<evidence type="ECO:0000313" key="2">
    <source>
        <dbReference type="Proteomes" id="UP000322873"/>
    </source>
</evidence>
<accession>A0A5M9K558</accession>
<name>A0A5M9K558_MONFR</name>
<protein>
    <submittedName>
        <fullName evidence="1">Uncharacterized protein</fullName>
    </submittedName>
</protein>
<dbReference type="AlphaFoldDB" id="A0A5M9K558"/>
<dbReference type="EMBL" id="VICG01000001">
    <property type="protein sequence ID" value="KAA8576751.1"/>
    <property type="molecule type" value="Genomic_DNA"/>
</dbReference>